<dbReference type="Proteomes" id="UP000267536">
    <property type="component" value="Unassembled WGS sequence"/>
</dbReference>
<dbReference type="Gene3D" id="2.40.30.10">
    <property type="entry name" value="Translation factors"/>
    <property type="match status" value="1"/>
</dbReference>
<dbReference type="SUPFAM" id="SSF63380">
    <property type="entry name" value="Riboflavin synthase domain-like"/>
    <property type="match status" value="1"/>
</dbReference>
<dbReference type="RefSeq" id="WP_123931759.1">
    <property type="nucleotide sequence ID" value="NZ_JBPSDP010000001.1"/>
</dbReference>
<gene>
    <name evidence="3" type="ORF">EF294_15865</name>
</gene>
<dbReference type="Gene3D" id="3.40.50.80">
    <property type="entry name" value="Nucleotide-binding domain of ferredoxin-NADP reductase (FNR) module"/>
    <property type="match status" value="1"/>
</dbReference>
<dbReference type="PANTHER" id="PTHR30157:SF0">
    <property type="entry name" value="NADPH-DEPENDENT FERRIC-CHELATE REDUCTASE"/>
    <property type="match status" value="1"/>
</dbReference>
<dbReference type="GO" id="GO:0016491">
    <property type="term" value="F:oxidoreductase activity"/>
    <property type="evidence" value="ECO:0007669"/>
    <property type="project" value="InterPro"/>
</dbReference>
<dbReference type="InterPro" id="IPR013113">
    <property type="entry name" value="SIP_FAD-bd"/>
</dbReference>
<dbReference type="InterPro" id="IPR017938">
    <property type="entry name" value="Riboflavin_synthase-like_b-brl"/>
</dbReference>
<feature type="region of interest" description="Disordered" evidence="1">
    <location>
        <begin position="278"/>
        <end position="297"/>
    </location>
</feature>
<reference evidence="3 4" key="1">
    <citation type="submission" date="2018-11" db="EMBL/GenBank/DDBJ databases">
        <title>Draft genome sequence of Gordonia sp. RS15-1S isolated from rice stems.</title>
        <authorList>
            <person name="Muangham S."/>
        </authorList>
    </citation>
    <scope>NUCLEOTIDE SEQUENCE [LARGE SCALE GENOMIC DNA]</scope>
    <source>
        <strain evidence="3 4">RS15-1S</strain>
    </source>
</reference>
<dbReference type="EMBL" id="RKMH01000012">
    <property type="protein sequence ID" value="RPA58236.1"/>
    <property type="molecule type" value="Genomic_DNA"/>
</dbReference>
<dbReference type="InterPro" id="IPR017927">
    <property type="entry name" value="FAD-bd_FR_type"/>
</dbReference>
<protein>
    <submittedName>
        <fullName evidence="3">Siderophore-interacting protein</fullName>
    </submittedName>
</protein>
<sequence>MAKRVNTMTVLRREQITPHMVRLFLGGDGFDDFVPAVGKDGRAETDMYVKLIFMPEGMEFPDDFDPRASRSLPPEQQPMLRTYTVRRVDAERRELLIDVVVHGDQGLAGPWAASVEPGTTVHFLGPGSGYHPDPAAPWHLLACDEAGLPAVAAALEALPADSVARVFIEVAGPDDELELSAPAGAEITWLHRGGGAGEVGEDKAGDNAPLVAAVREAAWLEGEPQVFIHGEAQAVMHNLRAYVRKERGVSAAKASISGYWRRGRTEEGFRQWKAELRETEEGAEKPGAGQWVNNLVR</sequence>
<comment type="caution">
    <text evidence="3">The sequence shown here is derived from an EMBL/GenBank/DDBJ whole genome shotgun (WGS) entry which is preliminary data.</text>
</comment>
<keyword evidence="4" id="KW-1185">Reference proteome</keyword>
<dbReference type="PROSITE" id="PS51384">
    <property type="entry name" value="FAD_FR"/>
    <property type="match status" value="1"/>
</dbReference>
<dbReference type="InterPro" id="IPR007037">
    <property type="entry name" value="SIP_rossman_dom"/>
</dbReference>
<accession>A0A3N4GCE2</accession>
<dbReference type="OrthoDB" id="9814826at2"/>
<feature type="domain" description="FAD-binding FR-type" evidence="2">
    <location>
        <begin position="3"/>
        <end position="133"/>
    </location>
</feature>
<proteinExistence type="predicted"/>
<dbReference type="CDD" id="cd06193">
    <property type="entry name" value="siderophore_interacting"/>
    <property type="match status" value="1"/>
</dbReference>
<name>A0A3N4GCE2_9ACTN</name>
<evidence type="ECO:0000259" key="2">
    <source>
        <dbReference type="PROSITE" id="PS51384"/>
    </source>
</evidence>
<evidence type="ECO:0000313" key="3">
    <source>
        <dbReference type="EMBL" id="RPA58236.1"/>
    </source>
</evidence>
<dbReference type="InterPro" id="IPR039374">
    <property type="entry name" value="SIP_fam"/>
</dbReference>
<evidence type="ECO:0000313" key="4">
    <source>
        <dbReference type="Proteomes" id="UP000267536"/>
    </source>
</evidence>
<dbReference type="PANTHER" id="PTHR30157">
    <property type="entry name" value="FERRIC REDUCTASE, NADPH-DEPENDENT"/>
    <property type="match status" value="1"/>
</dbReference>
<dbReference type="Pfam" id="PF08021">
    <property type="entry name" value="FAD_binding_9"/>
    <property type="match status" value="1"/>
</dbReference>
<evidence type="ECO:0000256" key="1">
    <source>
        <dbReference type="SAM" id="MobiDB-lite"/>
    </source>
</evidence>
<dbReference type="InterPro" id="IPR039261">
    <property type="entry name" value="FNR_nucleotide-bd"/>
</dbReference>
<dbReference type="Pfam" id="PF04954">
    <property type="entry name" value="SIP"/>
    <property type="match status" value="1"/>
</dbReference>
<dbReference type="AlphaFoldDB" id="A0A3N4GCE2"/>
<organism evidence="3 4">
    <name type="scientific">Gordonia oryzae</name>
    <dbReference type="NCBI Taxonomy" id="2487349"/>
    <lineage>
        <taxon>Bacteria</taxon>
        <taxon>Bacillati</taxon>
        <taxon>Actinomycetota</taxon>
        <taxon>Actinomycetes</taxon>
        <taxon>Mycobacteriales</taxon>
        <taxon>Gordoniaceae</taxon>
        <taxon>Gordonia</taxon>
    </lineage>
</organism>